<protein>
    <submittedName>
        <fullName evidence="2">Sphingolipid C4-hydroxylase sur2</fullName>
    </submittedName>
</protein>
<feature type="region of interest" description="Disordered" evidence="1">
    <location>
        <begin position="43"/>
        <end position="63"/>
    </location>
</feature>
<name>A0A9W7SVX4_9PEZI</name>
<dbReference type="AlphaFoldDB" id="A0A9W7SVX4"/>
<dbReference type="Proteomes" id="UP001138500">
    <property type="component" value="Unassembled WGS sequence"/>
</dbReference>
<reference evidence="2 3" key="2">
    <citation type="journal article" date="2021" name="Curr. Genet.">
        <title>Genetic response to nitrogen starvation in the aggressive Eucalyptus foliar pathogen Teratosphaeria destructans.</title>
        <authorList>
            <person name="Havenga M."/>
            <person name="Wingfield B.D."/>
            <person name="Wingfield M.J."/>
            <person name="Dreyer L.L."/>
            <person name="Roets F."/>
            <person name="Aylward J."/>
        </authorList>
    </citation>
    <scope>NUCLEOTIDE SEQUENCE [LARGE SCALE GENOMIC DNA]</scope>
    <source>
        <strain evidence="2">CMW44962</strain>
    </source>
</reference>
<evidence type="ECO:0000313" key="2">
    <source>
        <dbReference type="EMBL" id="KAH9834293.1"/>
    </source>
</evidence>
<comment type="caution">
    <text evidence="2">The sequence shown here is derived from an EMBL/GenBank/DDBJ whole genome shotgun (WGS) entry which is preliminary data.</text>
</comment>
<organism evidence="2 3">
    <name type="scientific">Teratosphaeria destructans</name>
    <dbReference type="NCBI Taxonomy" id="418781"/>
    <lineage>
        <taxon>Eukaryota</taxon>
        <taxon>Fungi</taxon>
        <taxon>Dikarya</taxon>
        <taxon>Ascomycota</taxon>
        <taxon>Pezizomycotina</taxon>
        <taxon>Dothideomycetes</taxon>
        <taxon>Dothideomycetidae</taxon>
        <taxon>Mycosphaerellales</taxon>
        <taxon>Teratosphaeriaceae</taxon>
        <taxon>Teratosphaeria</taxon>
    </lineage>
</organism>
<proteinExistence type="predicted"/>
<feature type="non-terminal residue" evidence="2">
    <location>
        <position position="1"/>
    </location>
</feature>
<accession>A0A9W7SVX4</accession>
<reference evidence="2 3" key="1">
    <citation type="journal article" date="2018" name="IMA Fungus">
        <title>IMA Genome-F 10: Nine draft genome sequences of Claviceps purpurea s.lat., including C. arundinis, C. humidiphila, and C. cf. spartinae, pseudomolecules for the pitch canker pathogen Fusarium circinatum, draft genome of Davidsoniella eucalypti, Grosmannia galeiformis, Quambalaria eucalypti, and Teratosphaeria destructans.</title>
        <authorList>
            <person name="Wingfield B.D."/>
            <person name="Liu M."/>
            <person name="Nguyen H.D."/>
            <person name="Lane F.A."/>
            <person name="Morgan S.W."/>
            <person name="De Vos L."/>
            <person name="Wilken P.M."/>
            <person name="Duong T.A."/>
            <person name="Aylward J."/>
            <person name="Coetzee M.P."/>
            <person name="Dadej K."/>
            <person name="De Beer Z.W."/>
            <person name="Findlay W."/>
            <person name="Havenga M."/>
            <person name="Kolarik M."/>
            <person name="Menzies J.G."/>
            <person name="Naidoo K."/>
            <person name="Pochopski O."/>
            <person name="Shoukouhi P."/>
            <person name="Santana Q.C."/>
            <person name="Seifert K.A."/>
            <person name="Soal N."/>
            <person name="Steenkamp E.T."/>
            <person name="Tatham C.T."/>
            <person name="van der Nest M.A."/>
            <person name="Wingfield M.J."/>
        </authorList>
    </citation>
    <scope>NUCLEOTIDE SEQUENCE [LARGE SCALE GENOMIC DNA]</scope>
    <source>
        <strain evidence="2">CMW44962</strain>
    </source>
</reference>
<sequence length="125" mass="13809">RARRVPATPSPGGAGPDSSLLARVLHAALDYGRWFLGVGPYSAPPLPSSRPKRTTTGHADGTPVRTEQIHVPRNYGDSPREGYKYVWSQDHFPRLRLSSGVEMPGSVMLDEWRFDRPVFDLEAGP</sequence>
<dbReference type="EMBL" id="RIBY02001002">
    <property type="protein sequence ID" value="KAH9834293.1"/>
    <property type="molecule type" value="Genomic_DNA"/>
</dbReference>
<gene>
    <name evidence="2" type="ORF">Tdes44962_MAKER08672</name>
</gene>
<evidence type="ECO:0000256" key="1">
    <source>
        <dbReference type="SAM" id="MobiDB-lite"/>
    </source>
</evidence>
<keyword evidence="3" id="KW-1185">Reference proteome</keyword>
<evidence type="ECO:0000313" key="3">
    <source>
        <dbReference type="Proteomes" id="UP001138500"/>
    </source>
</evidence>